<organism evidence="1 2">
    <name type="scientific">Pleurodeles waltl</name>
    <name type="common">Iberian ribbed newt</name>
    <dbReference type="NCBI Taxonomy" id="8319"/>
    <lineage>
        <taxon>Eukaryota</taxon>
        <taxon>Metazoa</taxon>
        <taxon>Chordata</taxon>
        <taxon>Craniata</taxon>
        <taxon>Vertebrata</taxon>
        <taxon>Euteleostomi</taxon>
        <taxon>Amphibia</taxon>
        <taxon>Batrachia</taxon>
        <taxon>Caudata</taxon>
        <taxon>Salamandroidea</taxon>
        <taxon>Salamandridae</taxon>
        <taxon>Pleurodelinae</taxon>
        <taxon>Pleurodeles</taxon>
    </lineage>
</organism>
<protein>
    <submittedName>
        <fullName evidence="1">Uncharacterized protein</fullName>
    </submittedName>
</protein>
<evidence type="ECO:0000313" key="2">
    <source>
        <dbReference type="Proteomes" id="UP001066276"/>
    </source>
</evidence>
<comment type="caution">
    <text evidence="1">The sequence shown here is derived from an EMBL/GenBank/DDBJ whole genome shotgun (WGS) entry which is preliminary data.</text>
</comment>
<dbReference type="Proteomes" id="UP001066276">
    <property type="component" value="Chromosome 2_2"/>
</dbReference>
<dbReference type="AlphaFoldDB" id="A0AAV7V1B5"/>
<dbReference type="EMBL" id="JANPWB010000004">
    <property type="protein sequence ID" value="KAJ1193778.1"/>
    <property type="molecule type" value="Genomic_DNA"/>
</dbReference>
<reference evidence="1" key="1">
    <citation type="journal article" date="2022" name="bioRxiv">
        <title>Sequencing and chromosome-scale assembly of the giantPleurodeles waltlgenome.</title>
        <authorList>
            <person name="Brown T."/>
            <person name="Elewa A."/>
            <person name="Iarovenko S."/>
            <person name="Subramanian E."/>
            <person name="Araus A.J."/>
            <person name="Petzold A."/>
            <person name="Susuki M."/>
            <person name="Suzuki K.-i.T."/>
            <person name="Hayashi T."/>
            <person name="Toyoda A."/>
            <person name="Oliveira C."/>
            <person name="Osipova E."/>
            <person name="Leigh N.D."/>
            <person name="Simon A."/>
            <person name="Yun M.H."/>
        </authorList>
    </citation>
    <scope>NUCLEOTIDE SEQUENCE</scope>
    <source>
        <strain evidence="1">20211129_DDA</strain>
        <tissue evidence="1">Liver</tissue>
    </source>
</reference>
<keyword evidence="2" id="KW-1185">Reference proteome</keyword>
<proteinExistence type="predicted"/>
<accession>A0AAV7V1B5</accession>
<gene>
    <name evidence="1" type="ORF">NDU88_003074</name>
</gene>
<sequence length="92" mass="10932">MQSLLQHVVSCQARLVPQPVRPVSSLQDHTVLDTREPGFCSLLLYEISTAKGVHRFLFATPLRGMRRNHRIRNRRFNSIVQIRDENCRKYWW</sequence>
<evidence type="ECO:0000313" key="1">
    <source>
        <dbReference type="EMBL" id="KAJ1193778.1"/>
    </source>
</evidence>
<name>A0AAV7V1B5_PLEWA</name>